<gene>
    <name evidence="12" type="ORF">K432DRAFT_425729</name>
</gene>
<dbReference type="GO" id="GO:0030170">
    <property type="term" value="F:pyridoxal phosphate binding"/>
    <property type="evidence" value="ECO:0007669"/>
    <property type="project" value="InterPro"/>
</dbReference>
<evidence type="ECO:0000256" key="2">
    <source>
        <dbReference type="ARBA" id="ARBA00004173"/>
    </source>
</evidence>
<keyword evidence="8 12" id="KW-0808">Transferase</keyword>
<dbReference type="Gene3D" id="3.40.640.10">
    <property type="entry name" value="Type I PLP-dependent aspartate aminotransferase-like (Major domain)"/>
    <property type="match status" value="1"/>
</dbReference>
<dbReference type="Proteomes" id="UP000250266">
    <property type="component" value="Unassembled WGS sequence"/>
</dbReference>
<dbReference type="GO" id="GO:0003992">
    <property type="term" value="F:N2-acetyl-L-ornithine:2-oxoglutarate 5-aminotransferase activity"/>
    <property type="evidence" value="ECO:0007669"/>
    <property type="project" value="UniProtKB-EC"/>
</dbReference>
<evidence type="ECO:0000313" key="12">
    <source>
        <dbReference type="EMBL" id="OCK80461.1"/>
    </source>
</evidence>
<dbReference type="NCBIfam" id="TIGR00707">
    <property type="entry name" value="argD"/>
    <property type="match status" value="1"/>
</dbReference>
<evidence type="ECO:0000256" key="6">
    <source>
        <dbReference type="ARBA" id="ARBA00022576"/>
    </source>
</evidence>
<dbReference type="GO" id="GO:0005759">
    <property type="term" value="C:mitochondrial matrix"/>
    <property type="evidence" value="ECO:0007669"/>
    <property type="project" value="TreeGrafter"/>
</dbReference>
<feature type="compositionally biased region" description="Low complexity" evidence="11">
    <location>
        <begin position="56"/>
        <end position="65"/>
    </location>
</feature>
<dbReference type="EMBL" id="KV744958">
    <property type="protein sequence ID" value="OCK80461.1"/>
    <property type="molecule type" value="Genomic_DNA"/>
</dbReference>
<keyword evidence="13" id="KW-1185">Reference proteome</keyword>
<keyword evidence="7" id="KW-0028">Amino-acid biosynthesis</keyword>
<accession>A0A8E2EAG1</accession>
<dbReference type="InterPro" id="IPR015421">
    <property type="entry name" value="PyrdxlP-dep_Trfase_major"/>
</dbReference>
<comment type="subcellular location">
    <subcellularLocation>
        <location evidence="2">Mitochondrion</location>
    </subcellularLocation>
</comment>
<dbReference type="Pfam" id="PF00202">
    <property type="entry name" value="Aminotran_3"/>
    <property type="match status" value="1"/>
</dbReference>
<evidence type="ECO:0000256" key="8">
    <source>
        <dbReference type="ARBA" id="ARBA00022679"/>
    </source>
</evidence>
<dbReference type="InterPro" id="IPR015422">
    <property type="entry name" value="PyrdxlP-dep_Trfase_small"/>
</dbReference>
<dbReference type="PROSITE" id="PS00600">
    <property type="entry name" value="AA_TRANSFER_CLASS_3"/>
    <property type="match status" value="1"/>
</dbReference>
<dbReference type="GO" id="GO:0042802">
    <property type="term" value="F:identical protein binding"/>
    <property type="evidence" value="ECO:0007669"/>
    <property type="project" value="TreeGrafter"/>
</dbReference>
<dbReference type="GO" id="GO:0006526">
    <property type="term" value="P:L-arginine biosynthetic process"/>
    <property type="evidence" value="ECO:0007669"/>
    <property type="project" value="UniProtKB-UniPathway"/>
</dbReference>
<evidence type="ECO:0000256" key="11">
    <source>
        <dbReference type="SAM" id="MobiDB-lite"/>
    </source>
</evidence>
<comment type="pathway">
    <text evidence="3">Amino-acid biosynthesis; L-arginine biosynthesis; N(2)-acetyl-L-ornithine from L-glutamate: step 4/4.</text>
</comment>
<feature type="region of interest" description="Disordered" evidence="11">
    <location>
        <begin position="48"/>
        <end position="67"/>
    </location>
</feature>
<proteinExistence type="inferred from homology"/>
<dbReference type="OrthoDB" id="5419315at2759"/>
<sequence>MALRLSSKRLYAAIASPRTAVVSSQCRCYASSASAAVASSNLPGAVKESITRESSLHSPDPSESSQTARLVNDQLPFMVPTYVRPPPMFQKGEGCYLWDVENRKYLDFTAGIAVNALGHCDPEMAKLLGHQAQTLVHTSNLYHNPWTGTLSKLLVEKTLASGGMQTASKAFICNSGSEANEAAIKFARKVGKVVDPSGAKYEFVSFYNSFHGRTMGSLSATPNPKYQKPFSPMVPGFKYGTYNHIEGLKDLVTDKTCGVIVEPIQGEGGVNVATPEFLSALRQRCNEVGAVLIYDEIQCGLSRTGRLWAHGALPAESHPDILTTAKALGNGFPIGATIVNEAVATKIVTGDHGTTFGGNPLGSRVAHYVLTRLSDPELQKSVLEKEKVFRKHFEALQKRFPDVVTEFRGNGLILGLQLTQDPTPVVTAARERGLLVITCGTNTLRFVPPLIISEAEIEAGMEILGDSMSAVFHQPVEVEGTKGQQETQ</sequence>
<dbReference type="AlphaFoldDB" id="A0A8E2EAG1"/>
<name>A0A8E2EAG1_9PEZI</name>
<comment type="similarity">
    <text evidence="4 10">Belongs to the class-III pyridoxal-phosphate-dependent aminotransferase family.</text>
</comment>
<evidence type="ECO:0000256" key="10">
    <source>
        <dbReference type="RuleBase" id="RU003560"/>
    </source>
</evidence>
<dbReference type="FunFam" id="3.40.640.10:FF:000004">
    <property type="entry name" value="Acetylornithine aminotransferase"/>
    <property type="match status" value="1"/>
</dbReference>
<dbReference type="InterPro" id="IPR050103">
    <property type="entry name" value="Class-III_PLP-dep_AT"/>
</dbReference>
<dbReference type="CDD" id="cd00610">
    <property type="entry name" value="OAT_like"/>
    <property type="match status" value="1"/>
</dbReference>
<keyword evidence="9 10" id="KW-0663">Pyridoxal phosphate</keyword>
<dbReference type="InterPro" id="IPR015424">
    <property type="entry name" value="PyrdxlP-dep_Trfase"/>
</dbReference>
<dbReference type="PANTHER" id="PTHR11986">
    <property type="entry name" value="AMINOTRANSFERASE CLASS III"/>
    <property type="match status" value="1"/>
</dbReference>
<dbReference type="NCBIfam" id="NF002325">
    <property type="entry name" value="PRK01278.1"/>
    <property type="match status" value="1"/>
</dbReference>
<dbReference type="InterPro" id="IPR004636">
    <property type="entry name" value="AcOrn/SuccOrn_fam"/>
</dbReference>
<dbReference type="InterPro" id="IPR005814">
    <property type="entry name" value="Aminotrans_3"/>
</dbReference>
<evidence type="ECO:0000256" key="7">
    <source>
        <dbReference type="ARBA" id="ARBA00022605"/>
    </source>
</evidence>
<evidence type="ECO:0000256" key="9">
    <source>
        <dbReference type="ARBA" id="ARBA00022898"/>
    </source>
</evidence>
<dbReference type="HAMAP" id="MF_01107">
    <property type="entry name" value="ArgD_aminotrans_3"/>
    <property type="match status" value="1"/>
</dbReference>
<dbReference type="EC" id="2.6.1.11" evidence="5"/>
<evidence type="ECO:0000256" key="3">
    <source>
        <dbReference type="ARBA" id="ARBA00005024"/>
    </source>
</evidence>
<dbReference type="SUPFAM" id="SSF53383">
    <property type="entry name" value="PLP-dependent transferases"/>
    <property type="match status" value="1"/>
</dbReference>
<evidence type="ECO:0000313" key="13">
    <source>
        <dbReference type="Proteomes" id="UP000250266"/>
    </source>
</evidence>
<protein>
    <recommendedName>
        <fullName evidence="5">acetylornithine transaminase</fullName>
        <ecNumber evidence="5">2.6.1.11</ecNumber>
    </recommendedName>
</protein>
<keyword evidence="6 12" id="KW-0032">Aminotransferase</keyword>
<evidence type="ECO:0000256" key="1">
    <source>
        <dbReference type="ARBA" id="ARBA00001933"/>
    </source>
</evidence>
<dbReference type="InterPro" id="IPR049704">
    <property type="entry name" value="Aminotrans_3_PPA_site"/>
</dbReference>
<dbReference type="Gene3D" id="3.90.1150.10">
    <property type="entry name" value="Aspartate Aminotransferase, domain 1"/>
    <property type="match status" value="1"/>
</dbReference>
<evidence type="ECO:0000256" key="5">
    <source>
        <dbReference type="ARBA" id="ARBA00012919"/>
    </source>
</evidence>
<reference evidence="12 13" key="1">
    <citation type="journal article" date="2016" name="Nat. Commun.">
        <title>Ectomycorrhizal ecology is imprinted in the genome of the dominant symbiotic fungus Cenococcum geophilum.</title>
        <authorList>
            <consortium name="DOE Joint Genome Institute"/>
            <person name="Peter M."/>
            <person name="Kohler A."/>
            <person name="Ohm R.A."/>
            <person name="Kuo A."/>
            <person name="Krutzmann J."/>
            <person name="Morin E."/>
            <person name="Arend M."/>
            <person name="Barry K.W."/>
            <person name="Binder M."/>
            <person name="Choi C."/>
            <person name="Clum A."/>
            <person name="Copeland A."/>
            <person name="Grisel N."/>
            <person name="Haridas S."/>
            <person name="Kipfer T."/>
            <person name="LaButti K."/>
            <person name="Lindquist E."/>
            <person name="Lipzen A."/>
            <person name="Maire R."/>
            <person name="Meier B."/>
            <person name="Mihaltcheva S."/>
            <person name="Molinier V."/>
            <person name="Murat C."/>
            <person name="Poggeler S."/>
            <person name="Quandt C.A."/>
            <person name="Sperisen C."/>
            <person name="Tritt A."/>
            <person name="Tisserant E."/>
            <person name="Crous P.W."/>
            <person name="Henrissat B."/>
            <person name="Nehls U."/>
            <person name="Egli S."/>
            <person name="Spatafora J.W."/>
            <person name="Grigoriev I.V."/>
            <person name="Martin F.M."/>
        </authorList>
    </citation>
    <scope>NUCLEOTIDE SEQUENCE [LARGE SCALE GENOMIC DNA]</scope>
    <source>
        <strain evidence="12 13">CBS 459.81</strain>
    </source>
</reference>
<dbReference type="PANTHER" id="PTHR11986:SF79">
    <property type="entry name" value="ACETYLORNITHINE AMINOTRANSFERASE, MITOCHONDRIAL"/>
    <property type="match status" value="1"/>
</dbReference>
<organism evidence="12 13">
    <name type="scientific">Lepidopterella palustris CBS 459.81</name>
    <dbReference type="NCBI Taxonomy" id="1314670"/>
    <lineage>
        <taxon>Eukaryota</taxon>
        <taxon>Fungi</taxon>
        <taxon>Dikarya</taxon>
        <taxon>Ascomycota</taxon>
        <taxon>Pezizomycotina</taxon>
        <taxon>Dothideomycetes</taxon>
        <taxon>Pleosporomycetidae</taxon>
        <taxon>Mytilinidiales</taxon>
        <taxon>Argynnaceae</taxon>
        <taxon>Lepidopterella</taxon>
    </lineage>
</organism>
<evidence type="ECO:0000256" key="4">
    <source>
        <dbReference type="ARBA" id="ARBA00008954"/>
    </source>
</evidence>
<comment type="cofactor">
    <cofactor evidence="1">
        <name>pyridoxal 5'-phosphate</name>
        <dbReference type="ChEBI" id="CHEBI:597326"/>
    </cofactor>
</comment>
<dbReference type="UniPathway" id="UPA00068">
    <property type="reaction ID" value="UER00109"/>
</dbReference>